<sequence length="53" mass="6007">MYIIKGSSIPLWIIVIILIIAYPPGCPKHCKYIWSKCCADRAGVHHSKKKTPK</sequence>
<dbReference type="AlphaFoldDB" id="A0A9P9YT45"/>
<feature type="transmembrane region" description="Helical" evidence="1">
    <location>
        <begin position="7"/>
        <end position="25"/>
    </location>
</feature>
<comment type="caution">
    <text evidence="2">The sequence shown here is derived from an EMBL/GenBank/DDBJ whole genome shotgun (WGS) entry which is preliminary data.</text>
</comment>
<dbReference type="EMBL" id="JAMKOV010000002">
    <property type="protein sequence ID" value="KAI8042388.1"/>
    <property type="molecule type" value="Genomic_DNA"/>
</dbReference>
<keyword evidence="1" id="KW-0812">Transmembrane</keyword>
<organism evidence="2 3">
    <name type="scientific">Drosophila gunungcola</name>
    <name type="common">fruit fly</name>
    <dbReference type="NCBI Taxonomy" id="103775"/>
    <lineage>
        <taxon>Eukaryota</taxon>
        <taxon>Metazoa</taxon>
        <taxon>Ecdysozoa</taxon>
        <taxon>Arthropoda</taxon>
        <taxon>Hexapoda</taxon>
        <taxon>Insecta</taxon>
        <taxon>Pterygota</taxon>
        <taxon>Neoptera</taxon>
        <taxon>Endopterygota</taxon>
        <taxon>Diptera</taxon>
        <taxon>Brachycera</taxon>
        <taxon>Muscomorpha</taxon>
        <taxon>Ephydroidea</taxon>
        <taxon>Drosophilidae</taxon>
        <taxon>Drosophila</taxon>
        <taxon>Sophophora</taxon>
    </lineage>
</organism>
<protein>
    <submittedName>
        <fullName evidence="2">Uncharacterized protein</fullName>
    </submittedName>
</protein>
<keyword evidence="1" id="KW-0472">Membrane</keyword>
<accession>A0A9P9YT45</accession>
<keyword evidence="1" id="KW-1133">Transmembrane helix</keyword>
<keyword evidence="3" id="KW-1185">Reference proteome</keyword>
<proteinExistence type="predicted"/>
<gene>
    <name evidence="2" type="ORF">M5D96_003700</name>
</gene>
<name>A0A9P9YT45_9MUSC</name>
<evidence type="ECO:0000313" key="2">
    <source>
        <dbReference type="EMBL" id="KAI8042388.1"/>
    </source>
</evidence>
<evidence type="ECO:0000256" key="1">
    <source>
        <dbReference type="SAM" id="Phobius"/>
    </source>
</evidence>
<dbReference type="Proteomes" id="UP001059596">
    <property type="component" value="Unassembled WGS sequence"/>
</dbReference>
<evidence type="ECO:0000313" key="3">
    <source>
        <dbReference type="Proteomes" id="UP001059596"/>
    </source>
</evidence>
<reference evidence="2" key="1">
    <citation type="journal article" date="2023" name="Genome Biol. Evol.">
        <title>Long-read-based Genome Assembly of Drosophila gunungcola Reveals Fewer Chemosensory Genes in Flower-breeding Species.</title>
        <authorList>
            <person name="Negi A."/>
            <person name="Liao B.Y."/>
            <person name="Yeh S.D."/>
        </authorList>
    </citation>
    <scope>NUCLEOTIDE SEQUENCE</scope>
    <source>
        <strain evidence="2">Sukarami</strain>
    </source>
</reference>